<name>A0A0C2X8F0_AMAMK</name>
<dbReference type="GO" id="GO:0036149">
    <property type="term" value="P:phosphatidylinositol acyl-chain remodeling"/>
    <property type="evidence" value="ECO:0007669"/>
    <property type="project" value="TreeGrafter"/>
</dbReference>
<gene>
    <name evidence="3" type="ORF">M378DRAFT_475632</name>
</gene>
<keyword evidence="4" id="KW-1185">Reference proteome</keyword>
<evidence type="ECO:0000259" key="2">
    <source>
        <dbReference type="SMART" id="SM00563"/>
    </source>
</evidence>
<dbReference type="PANTHER" id="PTHR10983">
    <property type="entry name" value="1-ACYLGLYCEROL-3-PHOSPHATE ACYLTRANSFERASE-RELATED"/>
    <property type="match status" value="1"/>
</dbReference>
<dbReference type="HOGENOM" id="CLU_041844_3_1_1"/>
<dbReference type="InterPro" id="IPR002123">
    <property type="entry name" value="Plipid/glycerol_acylTrfase"/>
</dbReference>
<dbReference type="Pfam" id="PF01553">
    <property type="entry name" value="Acyltransferase"/>
    <property type="match status" value="1"/>
</dbReference>
<sequence>MTVDICSLPIPARPPQTWTRTIKAILFFTLFNSGCLLLHSSQLAFMLPLRLLPFSFTRRLYREGILYTKGAFVCLLILMCQWFAPTKLRVTFETQGKGKFTPEEIKRIVQNDKNSDAVWLNLPSKFILTANHQVYADWWYMWCLTYYFRPQGVHRHVYITLKKSLKWLPMIGWGMQLFGFIFLARSWASDKLTLAARLAERGQVAEREDSPLCFIIYPEGTLVSKLTRPISKKFADKMGISDMTNTLLPRSLGLQYSLRSLAPRIPDLRLLDVTIMYPGIPALHYGQDYYTLRSIFFDGVPPPVIHMHLRLLNVATDVPLGDLSTTQKATIPNGLADEHAVEVDIPLTEKVVFDNWLRELWQEKDEFISRYLTTGHTIGEFVDIPLRLRRKREYLDSFCFFIPAACGYLWRWATRRS</sequence>
<dbReference type="InParanoid" id="A0A0C2X8F0"/>
<evidence type="ECO:0000313" key="3">
    <source>
        <dbReference type="EMBL" id="KIL70637.1"/>
    </source>
</evidence>
<proteinExistence type="predicted"/>
<dbReference type="CDD" id="cd07990">
    <property type="entry name" value="LPLAT_LCLAT1-like"/>
    <property type="match status" value="1"/>
</dbReference>
<dbReference type="SMART" id="SM00563">
    <property type="entry name" value="PlsC"/>
    <property type="match status" value="1"/>
</dbReference>
<keyword evidence="1" id="KW-0472">Membrane</keyword>
<dbReference type="GO" id="GO:0005783">
    <property type="term" value="C:endoplasmic reticulum"/>
    <property type="evidence" value="ECO:0007669"/>
    <property type="project" value="TreeGrafter"/>
</dbReference>
<feature type="transmembrane region" description="Helical" evidence="1">
    <location>
        <begin position="167"/>
        <end position="188"/>
    </location>
</feature>
<feature type="transmembrane region" description="Helical" evidence="1">
    <location>
        <begin position="24"/>
        <end position="45"/>
    </location>
</feature>
<accession>A0A0C2X8F0</accession>
<dbReference type="PANTHER" id="PTHR10983:SF16">
    <property type="entry name" value="LYSOCARDIOLIPIN ACYLTRANSFERASE 1"/>
    <property type="match status" value="1"/>
</dbReference>
<dbReference type="GO" id="GO:0016746">
    <property type="term" value="F:acyltransferase activity"/>
    <property type="evidence" value="ECO:0007669"/>
    <property type="project" value="InterPro"/>
</dbReference>
<keyword evidence="1" id="KW-1133">Transmembrane helix</keyword>
<dbReference type="FunCoup" id="A0A0C2X8F0">
    <property type="interactions" value="326"/>
</dbReference>
<dbReference type="OrthoDB" id="189226at2759"/>
<evidence type="ECO:0000313" key="4">
    <source>
        <dbReference type="Proteomes" id="UP000054549"/>
    </source>
</evidence>
<dbReference type="STRING" id="946122.A0A0C2X8F0"/>
<dbReference type="Proteomes" id="UP000054549">
    <property type="component" value="Unassembled WGS sequence"/>
</dbReference>
<dbReference type="SUPFAM" id="SSF69593">
    <property type="entry name" value="Glycerol-3-phosphate (1)-acyltransferase"/>
    <property type="match status" value="1"/>
</dbReference>
<dbReference type="AlphaFoldDB" id="A0A0C2X8F0"/>
<protein>
    <recommendedName>
        <fullName evidence="2">Phospholipid/glycerol acyltransferase domain-containing protein</fullName>
    </recommendedName>
</protein>
<feature type="transmembrane region" description="Helical" evidence="1">
    <location>
        <begin position="66"/>
        <end position="84"/>
    </location>
</feature>
<keyword evidence="1" id="KW-0812">Transmembrane</keyword>
<dbReference type="EMBL" id="KN818223">
    <property type="protein sequence ID" value="KIL70637.1"/>
    <property type="molecule type" value="Genomic_DNA"/>
</dbReference>
<organism evidence="3 4">
    <name type="scientific">Amanita muscaria (strain Koide BX008)</name>
    <dbReference type="NCBI Taxonomy" id="946122"/>
    <lineage>
        <taxon>Eukaryota</taxon>
        <taxon>Fungi</taxon>
        <taxon>Dikarya</taxon>
        <taxon>Basidiomycota</taxon>
        <taxon>Agaricomycotina</taxon>
        <taxon>Agaricomycetes</taxon>
        <taxon>Agaricomycetidae</taxon>
        <taxon>Agaricales</taxon>
        <taxon>Pluteineae</taxon>
        <taxon>Amanitaceae</taxon>
        <taxon>Amanita</taxon>
    </lineage>
</organism>
<evidence type="ECO:0000256" key="1">
    <source>
        <dbReference type="SAM" id="Phobius"/>
    </source>
</evidence>
<feature type="domain" description="Phospholipid/glycerol acyltransferase" evidence="2">
    <location>
        <begin position="126"/>
        <end position="255"/>
    </location>
</feature>
<reference evidence="3 4" key="1">
    <citation type="submission" date="2014-04" db="EMBL/GenBank/DDBJ databases">
        <title>Evolutionary Origins and Diversification of the Mycorrhizal Mutualists.</title>
        <authorList>
            <consortium name="DOE Joint Genome Institute"/>
            <consortium name="Mycorrhizal Genomics Consortium"/>
            <person name="Kohler A."/>
            <person name="Kuo A."/>
            <person name="Nagy L.G."/>
            <person name="Floudas D."/>
            <person name="Copeland A."/>
            <person name="Barry K.W."/>
            <person name="Cichocki N."/>
            <person name="Veneault-Fourrey C."/>
            <person name="LaButti K."/>
            <person name="Lindquist E.A."/>
            <person name="Lipzen A."/>
            <person name="Lundell T."/>
            <person name="Morin E."/>
            <person name="Murat C."/>
            <person name="Riley R."/>
            <person name="Ohm R."/>
            <person name="Sun H."/>
            <person name="Tunlid A."/>
            <person name="Henrissat B."/>
            <person name="Grigoriev I.V."/>
            <person name="Hibbett D.S."/>
            <person name="Martin F."/>
        </authorList>
    </citation>
    <scope>NUCLEOTIDE SEQUENCE [LARGE SCALE GENOMIC DNA]</scope>
    <source>
        <strain evidence="3 4">Koide BX008</strain>
    </source>
</reference>